<dbReference type="PRINTS" id="PR00755">
    <property type="entry name" value="AFLATOXINBRP"/>
</dbReference>
<accession>A0A9W8N992</accession>
<dbReference type="GO" id="GO:0005634">
    <property type="term" value="C:nucleus"/>
    <property type="evidence" value="ECO:0007669"/>
    <property type="project" value="InterPro"/>
</dbReference>
<dbReference type="GO" id="GO:0003677">
    <property type="term" value="F:DNA binding"/>
    <property type="evidence" value="ECO:0007669"/>
    <property type="project" value="UniProtKB-KW"/>
</dbReference>
<reference evidence="8" key="1">
    <citation type="submission" date="2022-07" db="EMBL/GenBank/DDBJ databases">
        <title>Genome Sequence of Xylaria arbuscula.</title>
        <authorList>
            <person name="Buettner E."/>
        </authorList>
    </citation>
    <scope>NUCLEOTIDE SEQUENCE</scope>
    <source>
        <strain evidence="8">VT107</strain>
    </source>
</reference>
<evidence type="ECO:0000256" key="6">
    <source>
        <dbReference type="SAM" id="MobiDB-lite"/>
    </source>
</evidence>
<evidence type="ECO:0000313" key="9">
    <source>
        <dbReference type="Proteomes" id="UP001148614"/>
    </source>
</evidence>
<dbReference type="InterPro" id="IPR036864">
    <property type="entry name" value="Zn2-C6_fun-type_DNA-bd_sf"/>
</dbReference>
<keyword evidence="1" id="KW-0479">Metal-binding</keyword>
<keyword evidence="9" id="KW-1185">Reference proteome</keyword>
<dbReference type="PANTHER" id="PTHR31069:SF31">
    <property type="entry name" value="MONODICTYPHENONE CLUSTER TRANSCRIPTION FACTOR-RELATED"/>
    <property type="match status" value="1"/>
</dbReference>
<dbReference type="GO" id="GO:0008270">
    <property type="term" value="F:zinc ion binding"/>
    <property type="evidence" value="ECO:0007669"/>
    <property type="project" value="InterPro"/>
</dbReference>
<feature type="region of interest" description="Disordered" evidence="6">
    <location>
        <begin position="283"/>
        <end position="308"/>
    </location>
</feature>
<evidence type="ECO:0000259" key="7">
    <source>
        <dbReference type="PROSITE" id="PS50048"/>
    </source>
</evidence>
<dbReference type="PROSITE" id="PS00463">
    <property type="entry name" value="ZN2_CY6_FUNGAL_1"/>
    <property type="match status" value="1"/>
</dbReference>
<keyword evidence="2" id="KW-0805">Transcription regulation</keyword>
<dbReference type="SMART" id="SM00066">
    <property type="entry name" value="GAL4"/>
    <property type="match status" value="1"/>
</dbReference>
<feature type="compositionally biased region" description="Low complexity" evidence="6">
    <location>
        <begin position="286"/>
        <end position="299"/>
    </location>
</feature>
<keyword evidence="3" id="KW-0238">DNA-binding</keyword>
<evidence type="ECO:0000256" key="5">
    <source>
        <dbReference type="ARBA" id="ARBA00023242"/>
    </source>
</evidence>
<dbReference type="SUPFAM" id="SSF57701">
    <property type="entry name" value="Zn2/Cys6 DNA-binding domain"/>
    <property type="match status" value="1"/>
</dbReference>
<dbReference type="GO" id="GO:0045122">
    <property type="term" value="P:aflatoxin biosynthetic process"/>
    <property type="evidence" value="ECO:0007669"/>
    <property type="project" value="InterPro"/>
</dbReference>
<sequence>MAGNNAAQSVHLRTACDPCSTAKVRCDKKHPACGRCAQFKLQCSYSHSRRHGRRTTLRKRPGYRRIGIFNTSTAAEDTAITTAVPIAPAVPLLTPASYNTLPPSTTLSIGGYHPTGSVTTGEVGLNDPSLLSTWSFGDDAAANGIDVGAFADWEIPDLPLLEPASSGTAYSTLTPLEKRSPASNVVSKHDCEAQAILILRSMQHGELHEGATSCATHPVQYAELNLRPSFDRVLATNKAALDGCARLMECSCALCPHIILLHVSILSKVLFWYRIAASNETDVPRSSQSQNSVSAGSLSPEDPPTPAQFSVAPTEVQVGMLDLNAEDEASLRRMLLLRELYRTRKVVNELMNVDRTALEKGDDLVRSSVEWSLGGIARVKEALGDVIEKMEQVG</sequence>
<comment type="caution">
    <text evidence="8">The sequence shown here is derived from an EMBL/GenBank/DDBJ whole genome shotgun (WGS) entry which is preliminary data.</text>
</comment>
<keyword evidence="5" id="KW-0539">Nucleus</keyword>
<dbReference type="PROSITE" id="PS50048">
    <property type="entry name" value="ZN2_CY6_FUNGAL_2"/>
    <property type="match status" value="1"/>
</dbReference>
<evidence type="ECO:0000256" key="3">
    <source>
        <dbReference type="ARBA" id="ARBA00023125"/>
    </source>
</evidence>
<dbReference type="EMBL" id="JANPWZ010001619">
    <property type="protein sequence ID" value="KAJ3564411.1"/>
    <property type="molecule type" value="Genomic_DNA"/>
</dbReference>
<evidence type="ECO:0000256" key="2">
    <source>
        <dbReference type="ARBA" id="ARBA00023015"/>
    </source>
</evidence>
<dbReference type="InterPro" id="IPR001138">
    <property type="entry name" value="Zn2Cys6_DnaBD"/>
</dbReference>
<organism evidence="8 9">
    <name type="scientific">Xylaria arbuscula</name>
    <dbReference type="NCBI Taxonomy" id="114810"/>
    <lineage>
        <taxon>Eukaryota</taxon>
        <taxon>Fungi</taxon>
        <taxon>Dikarya</taxon>
        <taxon>Ascomycota</taxon>
        <taxon>Pezizomycotina</taxon>
        <taxon>Sordariomycetes</taxon>
        <taxon>Xylariomycetidae</taxon>
        <taxon>Xylariales</taxon>
        <taxon>Xylariaceae</taxon>
        <taxon>Xylaria</taxon>
    </lineage>
</organism>
<evidence type="ECO:0000313" key="8">
    <source>
        <dbReference type="EMBL" id="KAJ3564411.1"/>
    </source>
</evidence>
<dbReference type="InterPro" id="IPR013700">
    <property type="entry name" value="AflR"/>
</dbReference>
<dbReference type="Gene3D" id="4.10.240.10">
    <property type="entry name" value="Zn(2)-C6 fungal-type DNA-binding domain"/>
    <property type="match status" value="1"/>
</dbReference>
<dbReference type="CDD" id="cd00067">
    <property type="entry name" value="GAL4"/>
    <property type="match status" value="1"/>
</dbReference>
<dbReference type="InterPro" id="IPR050675">
    <property type="entry name" value="OAF3"/>
</dbReference>
<evidence type="ECO:0000256" key="1">
    <source>
        <dbReference type="ARBA" id="ARBA00022723"/>
    </source>
</evidence>
<gene>
    <name evidence="8" type="ORF">NPX13_g7854</name>
</gene>
<dbReference type="GO" id="GO:0000981">
    <property type="term" value="F:DNA-binding transcription factor activity, RNA polymerase II-specific"/>
    <property type="evidence" value="ECO:0007669"/>
    <property type="project" value="InterPro"/>
</dbReference>
<dbReference type="AlphaFoldDB" id="A0A9W8N992"/>
<dbReference type="PANTHER" id="PTHR31069">
    <property type="entry name" value="OLEATE-ACTIVATED TRANSCRIPTION FACTOR 1-RELATED"/>
    <property type="match status" value="1"/>
</dbReference>
<evidence type="ECO:0000256" key="4">
    <source>
        <dbReference type="ARBA" id="ARBA00023163"/>
    </source>
</evidence>
<name>A0A9W8N992_9PEZI</name>
<dbReference type="Pfam" id="PF00172">
    <property type="entry name" value="Zn_clus"/>
    <property type="match status" value="1"/>
</dbReference>
<keyword evidence="4" id="KW-0804">Transcription</keyword>
<protein>
    <recommendedName>
        <fullName evidence="7">Zn(2)-C6 fungal-type domain-containing protein</fullName>
    </recommendedName>
</protein>
<proteinExistence type="predicted"/>
<dbReference type="Proteomes" id="UP001148614">
    <property type="component" value="Unassembled WGS sequence"/>
</dbReference>
<dbReference type="Pfam" id="PF08493">
    <property type="entry name" value="AflR"/>
    <property type="match status" value="1"/>
</dbReference>
<feature type="domain" description="Zn(2)-C6 fungal-type" evidence="7">
    <location>
        <begin position="15"/>
        <end position="45"/>
    </location>
</feature>